<sequence>MKAIMRSFGIALFIAGAAMSVIQMNEVEPKEPIKEAFVTADELAKVQQQLQVQQQVNDKLTAQLKKQSQKKANQPKIVQYTLNVKSGMGTSEVSTALQQAKMIEDANDFEELLINEGLSSKIQLGKSKLDSTMSQKEIVAVITARK</sequence>
<dbReference type="RefSeq" id="WP_109305909.1">
    <property type="nucleotide sequence ID" value="NZ_BJUF01000017.1"/>
</dbReference>
<comment type="caution">
    <text evidence="3">The sequence shown here is derived from an EMBL/GenBank/DDBJ whole genome shotgun (WGS) entry which is preliminary data.</text>
</comment>
<feature type="coiled-coil region" evidence="1">
    <location>
        <begin position="43"/>
        <end position="70"/>
    </location>
</feature>
<keyword evidence="2" id="KW-0732">Signal</keyword>
<evidence type="ECO:0000313" key="3">
    <source>
        <dbReference type="EMBL" id="PWI25550.1"/>
    </source>
</evidence>
<keyword evidence="1" id="KW-0175">Coiled coil</keyword>
<evidence type="ECO:0000256" key="2">
    <source>
        <dbReference type="SAM" id="SignalP"/>
    </source>
</evidence>
<protein>
    <recommendedName>
        <fullName evidence="5">Aminodeoxychorismate lyase</fullName>
    </recommendedName>
</protein>
<gene>
    <name evidence="3" type="ORF">DEX24_08050</name>
</gene>
<dbReference type="Proteomes" id="UP000245938">
    <property type="component" value="Unassembled WGS sequence"/>
</dbReference>
<evidence type="ECO:0000256" key="1">
    <source>
        <dbReference type="SAM" id="Coils"/>
    </source>
</evidence>
<dbReference type="OrthoDB" id="2456724at2"/>
<evidence type="ECO:0000313" key="4">
    <source>
        <dbReference type="Proteomes" id="UP000245938"/>
    </source>
</evidence>
<organism evidence="3 4">
    <name type="scientific">Kurthia sibirica</name>
    <dbReference type="NCBI Taxonomy" id="202750"/>
    <lineage>
        <taxon>Bacteria</taxon>
        <taxon>Bacillati</taxon>
        <taxon>Bacillota</taxon>
        <taxon>Bacilli</taxon>
        <taxon>Bacillales</taxon>
        <taxon>Caryophanaceae</taxon>
        <taxon>Kurthia</taxon>
    </lineage>
</organism>
<proteinExistence type="predicted"/>
<keyword evidence="4" id="KW-1185">Reference proteome</keyword>
<dbReference type="AlphaFoldDB" id="A0A2U3AM10"/>
<dbReference type="Gene3D" id="3.30.1490.480">
    <property type="entry name" value="Endolytic murein transglycosylase"/>
    <property type="match status" value="1"/>
</dbReference>
<feature type="signal peptide" evidence="2">
    <location>
        <begin position="1"/>
        <end position="20"/>
    </location>
</feature>
<reference evidence="3 4" key="1">
    <citation type="submission" date="2018-05" db="EMBL/GenBank/DDBJ databases">
        <title>Kurthia sibirica genome sequence.</title>
        <authorList>
            <person name="Maclea K.S."/>
            <person name="Goen A.E."/>
        </authorList>
    </citation>
    <scope>NUCLEOTIDE SEQUENCE [LARGE SCALE GENOMIC DNA]</scope>
    <source>
        <strain evidence="3 4">ATCC 49154</strain>
    </source>
</reference>
<dbReference type="EMBL" id="QFVR01000008">
    <property type="protein sequence ID" value="PWI25550.1"/>
    <property type="molecule type" value="Genomic_DNA"/>
</dbReference>
<evidence type="ECO:0008006" key="5">
    <source>
        <dbReference type="Google" id="ProtNLM"/>
    </source>
</evidence>
<feature type="chain" id="PRO_5039625882" description="Aminodeoxychorismate lyase" evidence="2">
    <location>
        <begin position="21"/>
        <end position="146"/>
    </location>
</feature>
<accession>A0A2U3AM10</accession>
<name>A0A2U3AM10_9BACL</name>